<dbReference type="Gene3D" id="3.20.20.190">
    <property type="entry name" value="Phosphatidylinositol (PI) phosphodiesterase"/>
    <property type="match status" value="1"/>
</dbReference>
<dbReference type="GO" id="GO:0008081">
    <property type="term" value="F:phosphoric diester hydrolase activity"/>
    <property type="evidence" value="ECO:0007669"/>
    <property type="project" value="InterPro"/>
</dbReference>
<proteinExistence type="predicted"/>
<name>A0A7K1FSQ6_9ACTN</name>
<dbReference type="PANTHER" id="PTHR46211:SF14">
    <property type="entry name" value="GLYCEROPHOSPHODIESTER PHOSPHODIESTERASE"/>
    <property type="match status" value="1"/>
</dbReference>
<accession>A0A7K1FSQ6</accession>
<dbReference type="GO" id="GO:0006629">
    <property type="term" value="P:lipid metabolic process"/>
    <property type="evidence" value="ECO:0007669"/>
    <property type="project" value="InterPro"/>
</dbReference>
<dbReference type="PANTHER" id="PTHR46211">
    <property type="entry name" value="GLYCEROPHOSPHORYL DIESTER PHOSPHODIESTERASE"/>
    <property type="match status" value="1"/>
</dbReference>
<dbReference type="Proteomes" id="UP000460221">
    <property type="component" value="Unassembled WGS sequence"/>
</dbReference>
<protein>
    <submittedName>
        <fullName evidence="2">Glycerophosphodiester phosphodiesterase</fullName>
    </submittedName>
</protein>
<evidence type="ECO:0000259" key="1">
    <source>
        <dbReference type="PROSITE" id="PS51704"/>
    </source>
</evidence>
<dbReference type="InterPro" id="IPR017946">
    <property type="entry name" value="PLC-like_Pdiesterase_TIM-brl"/>
</dbReference>
<evidence type="ECO:0000313" key="2">
    <source>
        <dbReference type="EMBL" id="MTD16429.1"/>
    </source>
</evidence>
<comment type="caution">
    <text evidence="2">The sequence shown here is derived from an EMBL/GenBank/DDBJ whole genome shotgun (WGS) entry which is preliminary data.</text>
</comment>
<reference evidence="2 3" key="1">
    <citation type="submission" date="2019-11" db="EMBL/GenBank/DDBJ databases">
        <authorList>
            <person name="Jiang L.-Q."/>
        </authorList>
    </citation>
    <scope>NUCLEOTIDE SEQUENCE [LARGE SCALE GENOMIC DNA]</scope>
    <source>
        <strain evidence="2 3">YIM 132087</strain>
    </source>
</reference>
<dbReference type="PROSITE" id="PS51704">
    <property type="entry name" value="GP_PDE"/>
    <property type="match status" value="1"/>
</dbReference>
<organism evidence="2 3">
    <name type="scientific">Nakamurella alba</name>
    <dbReference type="NCBI Taxonomy" id="2665158"/>
    <lineage>
        <taxon>Bacteria</taxon>
        <taxon>Bacillati</taxon>
        <taxon>Actinomycetota</taxon>
        <taxon>Actinomycetes</taxon>
        <taxon>Nakamurellales</taxon>
        <taxon>Nakamurellaceae</taxon>
        <taxon>Nakamurella</taxon>
    </lineage>
</organism>
<gene>
    <name evidence="2" type="ORF">GIS00_21055</name>
</gene>
<keyword evidence="3" id="KW-1185">Reference proteome</keyword>
<evidence type="ECO:0000313" key="3">
    <source>
        <dbReference type="Proteomes" id="UP000460221"/>
    </source>
</evidence>
<dbReference type="SUPFAM" id="SSF51695">
    <property type="entry name" value="PLC-like phosphodiesterases"/>
    <property type="match status" value="1"/>
</dbReference>
<feature type="domain" description="GP-PDE" evidence="1">
    <location>
        <begin position="28"/>
        <end position="270"/>
    </location>
</feature>
<dbReference type="Pfam" id="PF03009">
    <property type="entry name" value="GDPD"/>
    <property type="match status" value="1"/>
</dbReference>
<dbReference type="EMBL" id="WLYK01000009">
    <property type="protein sequence ID" value="MTD16429.1"/>
    <property type="molecule type" value="Genomic_DNA"/>
</dbReference>
<dbReference type="AlphaFoldDB" id="A0A7K1FSQ6"/>
<dbReference type="InterPro" id="IPR030395">
    <property type="entry name" value="GP_PDE_dom"/>
</dbReference>
<sequence>MPAMSFILHPGALVCAAMESLLQRGGLPLVIAHRGASAAAPENTLAAFELARTSGAHWLETDVQPTADDVPVLLHDDDVDRTTDGSGAVRELPAHDVAVLDAGSWFSGDFAGERVPELQQLLAAPAMTDDGRRLLLELKGAHTARQVGAVIEVLRASGLDDRVLLQSFEVDVLRIVRELLPGRDIGLLVEDLHDDPVAVCRELGAVTYNPDHHRLLDRLVSSPDLVETLHAAGIAVMVYTADDPAHWTALVAAGVDGIITNRPAELVQFLQQKVA</sequence>